<dbReference type="Gene3D" id="3.40.930.10">
    <property type="entry name" value="Mannitol-specific EII, Chain A"/>
    <property type="match status" value="1"/>
</dbReference>
<organism evidence="2">
    <name type="scientific">hydrothermal vent metagenome</name>
    <dbReference type="NCBI Taxonomy" id="652676"/>
    <lineage>
        <taxon>unclassified sequences</taxon>
        <taxon>metagenomes</taxon>
        <taxon>ecological metagenomes</taxon>
    </lineage>
</organism>
<dbReference type="PANTHER" id="PTHR47738">
    <property type="entry name" value="PTS SYSTEM FRUCTOSE-LIKE EIIA COMPONENT-RELATED"/>
    <property type="match status" value="1"/>
</dbReference>
<dbReference type="InterPro" id="IPR002178">
    <property type="entry name" value="PTS_EIIA_type-2_dom"/>
</dbReference>
<dbReference type="InterPro" id="IPR051541">
    <property type="entry name" value="PTS_SugarTrans_NitroReg"/>
</dbReference>
<dbReference type="PANTHER" id="PTHR47738:SF1">
    <property type="entry name" value="NITROGEN REGULATORY PROTEIN"/>
    <property type="match status" value="1"/>
</dbReference>
<dbReference type="PROSITE" id="PS00372">
    <property type="entry name" value="PTS_EIIA_TYPE_2_HIS"/>
    <property type="match status" value="1"/>
</dbReference>
<dbReference type="CDD" id="cd00211">
    <property type="entry name" value="PTS_IIA_fru"/>
    <property type="match status" value="1"/>
</dbReference>
<protein>
    <submittedName>
        <fullName evidence="2">PTS IIA-like nitrogen-regulatory protein PtsN</fullName>
    </submittedName>
</protein>
<accession>A0A3B0Y9A9</accession>
<dbReference type="EMBL" id="UOFL01000035">
    <property type="protein sequence ID" value="VAW72137.1"/>
    <property type="molecule type" value="Genomic_DNA"/>
</dbReference>
<reference evidence="2" key="1">
    <citation type="submission" date="2018-06" db="EMBL/GenBank/DDBJ databases">
        <authorList>
            <person name="Zhirakovskaya E."/>
        </authorList>
    </citation>
    <scope>NUCLEOTIDE SEQUENCE</scope>
</reference>
<feature type="domain" description="PTS EIIA type-2" evidence="1">
    <location>
        <begin position="5"/>
        <end position="149"/>
    </location>
</feature>
<gene>
    <name evidence="2" type="ORF">MNBD_GAMMA12-2030</name>
</gene>
<evidence type="ECO:0000313" key="2">
    <source>
        <dbReference type="EMBL" id="VAW72137.1"/>
    </source>
</evidence>
<evidence type="ECO:0000259" key="1">
    <source>
        <dbReference type="PROSITE" id="PS51094"/>
    </source>
</evidence>
<sequence length="160" mass="17898">MDICELIDSNRISCNAHEKSKKRALEHVSKLLASSTPNLTSEEIFSSLIERERLGSTGVGHGVALPHGRLHGREQAVAAFIKLEQAVDYDSIDNEPVDLLYALLVPDHFTDEHLKIISQLASLFNDADFRQQLRCCENPEQIYQHFSNIPVSVRTQSTGT</sequence>
<dbReference type="InterPro" id="IPR016152">
    <property type="entry name" value="PTrfase/Anion_transptr"/>
</dbReference>
<dbReference type="Pfam" id="PF00359">
    <property type="entry name" value="PTS_EIIA_2"/>
    <property type="match status" value="1"/>
</dbReference>
<dbReference type="SUPFAM" id="SSF55804">
    <property type="entry name" value="Phoshotransferase/anion transport protein"/>
    <property type="match status" value="1"/>
</dbReference>
<dbReference type="PROSITE" id="PS51094">
    <property type="entry name" value="PTS_EIIA_TYPE_2"/>
    <property type="match status" value="1"/>
</dbReference>
<dbReference type="AlphaFoldDB" id="A0A3B0Y9A9"/>
<name>A0A3B0Y9A9_9ZZZZ</name>
<proteinExistence type="predicted"/>
<dbReference type="GO" id="GO:0030295">
    <property type="term" value="F:protein kinase activator activity"/>
    <property type="evidence" value="ECO:0007669"/>
    <property type="project" value="TreeGrafter"/>
</dbReference>